<feature type="compositionally biased region" description="Basic and acidic residues" evidence="1">
    <location>
        <begin position="51"/>
        <end position="60"/>
    </location>
</feature>
<accession>A0A0F8ZIJ9</accession>
<dbReference type="EMBL" id="LAZR01063293">
    <property type="protein sequence ID" value="KKK59781.1"/>
    <property type="molecule type" value="Genomic_DNA"/>
</dbReference>
<feature type="non-terminal residue" evidence="2">
    <location>
        <position position="1"/>
    </location>
</feature>
<gene>
    <name evidence="2" type="ORF">LCGC14_3030910</name>
</gene>
<feature type="compositionally biased region" description="Acidic residues" evidence="1">
    <location>
        <begin position="39"/>
        <end position="49"/>
    </location>
</feature>
<name>A0A0F8ZIJ9_9ZZZZ</name>
<proteinExistence type="predicted"/>
<feature type="compositionally biased region" description="Basic and acidic residues" evidence="1">
    <location>
        <begin position="80"/>
        <end position="90"/>
    </location>
</feature>
<feature type="region of interest" description="Disordered" evidence="1">
    <location>
        <begin position="34"/>
        <end position="90"/>
    </location>
</feature>
<dbReference type="AlphaFoldDB" id="A0A0F8ZIJ9"/>
<reference evidence="2" key="1">
    <citation type="journal article" date="2015" name="Nature">
        <title>Complex archaea that bridge the gap between prokaryotes and eukaryotes.</title>
        <authorList>
            <person name="Spang A."/>
            <person name="Saw J.H."/>
            <person name="Jorgensen S.L."/>
            <person name="Zaremba-Niedzwiedzka K."/>
            <person name="Martijn J."/>
            <person name="Lind A.E."/>
            <person name="van Eijk R."/>
            <person name="Schleper C."/>
            <person name="Guy L."/>
            <person name="Ettema T.J."/>
        </authorList>
    </citation>
    <scope>NUCLEOTIDE SEQUENCE</scope>
</reference>
<evidence type="ECO:0000313" key="2">
    <source>
        <dbReference type="EMBL" id="KKK59781.1"/>
    </source>
</evidence>
<sequence length="90" mass="9957">AKDRTGQLGKVIEPDFAKIIKACQGTKKYKWSKTPEFLDPSEDNADGEPTEPTKKEKEDIAEVEAMGSPVKPSKKNLAKSAKDKLAKLRK</sequence>
<comment type="caution">
    <text evidence="2">The sequence shown here is derived from an EMBL/GenBank/DDBJ whole genome shotgun (WGS) entry which is preliminary data.</text>
</comment>
<protein>
    <submittedName>
        <fullName evidence="2">Uncharacterized protein</fullName>
    </submittedName>
</protein>
<organism evidence="2">
    <name type="scientific">marine sediment metagenome</name>
    <dbReference type="NCBI Taxonomy" id="412755"/>
    <lineage>
        <taxon>unclassified sequences</taxon>
        <taxon>metagenomes</taxon>
        <taxon>ecological metagenomes</taxon>
    </lineage>
</organism>
<evidence type="ECO:0000256" key="1">
    <source>
        <dbReference type="SAM" id="MobiDB-lite"/>
    </source>
</evidence>